<evidence type="ECO:0000313" key="2">
    <source>
        <dbReference type="Proteomes" id="UP001162501"/>
    </source>
</evidence>
<dbReference type="Proteomes" id="UP001162501">
    <property type="component" value="Chromosome 18"/>
</dbReference>
<sequence>MSAKCERDMGSEFDGRTHSSRVHTAPPGQPRALRARAPELGPPPLPLPAARFAARYRLGSRQRSPDGTRRKQLASIPNRPPDAPQAQGKDEQDA</sequence>
<gene>
    <name evidence="1" type="ORF">MRATA1EN22A_LOCUS7753</name>
</gene>
<name>A0AC59YLL4_RANTA</name>
<organism evidence="1 2">
    <name type="scientific">Rangifer tarandus platyrhynchus</name>
    <name type="common">Svalbard reindeer</name>
    <dbReference type="NCBI Taxonomy" id="3082113"/>
    <lineage>
        <taxon>Eukaryota</taxon>
        <taxon>Metazoa</taxon>
        <taxon>Chordata</taxon>
        <taxon>Craniata</taxon>
        <taxon>Vertebrata</taxon>
        <taxon>Euteleostomi</taxon>
        <taxon>Mammalia</taxon>
        <taxon>Eutheria</taxon>
        <taxon>Laurasiatheria</taxon>
        <taxon>Artiodactyla</taxon>
        <taxon>Ruminantia</taxon>
        <taxon>Pecora</taxon>
        <taxon>Cervidae</taxon>
        <taxon>Odocoileinae</taxon>
        <taxon>Rangifer</taxon>
    </lineage>
</organism>
<dbReference type="EMBL" id="OX596102">
    <property type="protein sequence ID" value="CAM9808779.1"/>
    <property type="molecule type" value="Genomic_DNA"/>
</dbReference>
<accession>A0AC59YLL4</accession>
<evidence type="ECO:0000313" key="1">
    <source>
        <dbReference type="EMBL" id="CAM9808779.1"/>
    </source>
</evidence>
<reference evidence="1" key="2">
    <citation type="submission" date="2025-03" db="EMBL/GenBank/DDBJ databases">
        <authorList>
            <consortium name="ELIXIR-Norway"/>
            <consortium name="Elixir Norway"/>
        </authorList>
    </citation>
    <scope>NUCLEOTIDE SEQUENCE</scope>
</reference>
<protein>
    <submittedName>
        <fullName evidence="1">Uncharacterized protein</fullName>
    </submittedName>
</protein>
<proteinExistence type="predicted"/>
<reference evidence="1" key="1">
    <citation type="submission" date="2023-05" db="EMBL/GenBank/DDBJ databases">
        <authorList>
            <consortium name="ELIXIR-Norway"/>
        </authorList>
    </citation>
    <scope>NUCLEOTIDE SEQUENCE</scope>
</reference>